<dbReference type="AlphaFoldDB" id="A0ABD2MK20"/>
<gene>
    <name evidence="1" type="ORF">HHI36_010813</name>
</gene>
<dbReference type="Proteomes" id="UP001516400">
    <property type="component" value="Unassembled WGS sequence"/>
</dbReference>
<proteinExistence type="predicted"/>
<organism evidence="1 2">
    <name type="scientific">Cryptolaemus montrouzieri</name>
    <dbReference type="NCBI Taxonomy" id="559131"/>
    <lineage>
        <taxon>Eukaryota</taxon>
        <taxon>Metazoa</taxon>
        <taxon>Ecdysozoa</taxon>
        <taxon>Arthropoda</taxon>
        <taxon>Hexapoda</taxon>
        <taxon>Insecta</taxon>
        <taxon>Pterygota</taxon>
        <taxon>Neoptera</taxon>
        <taxon>Endopterygota</taxon>
        <taxon>Coleoptera</taxon>
        <taxon>Polyphaga</taxon>
        <taxon>Cucujiformia</taxon>
        <taxon>Coccinelloidea</taxon>
        <taxon>Coccinellidae</taxon>
        <taxon>Scymninae</taxon>
        <taxon>Scymnini</taxon>
        <taxon>Cryptolaemus</taxon>
    </lineage>
</organism>
<sequence length="229" mass="25079">MDPQETNVAENTINSDEILASTAFLEYARNSIGFRDVLNNPGASTAFGGAASTSTSPCSSAGIESGASTSSTCGDVKPTLESFIRRQRSPRSAQIRANSPKLCWGYIDGKLQAHPVGTCVQYRSARCLFEMRRSQFRTYSKRYPGIKKHSSTELRQQCQIDPVPRGAPRAAASVSDQDWVSLQQLMCGFQIDEPMGEEEDLARMVKSFKISDEAIGLEEGKEKVPLKVT</sequence>
<dbReference type="EMBL" id="JABFTP020000001">
    <property type="protein sequence ID" value="KAL3266650.1"/>
    <property type="molecule type" value="Genomic_DNA"/>
</dbReference>
<protein>
    <submittedName>
        <fullName evidence="1">Uncharacterized protein</fullName>
    </submittedName>
</protein>
<name>A0ABD2MK20_9CUCU</name>
<comment type="caution">
    <text evidence="1">The sequence shown here is derived from an EMBL/GenBank/DDBJ whole genome shotgun (WGS) entry which is preliminary data.</text>
</comment>
<reference evidence="1 2" key="1">
    <citation type="journal article" date="2021" name="BMC Biol.">
        <title>Horizontally acquired antibacterial genes associated with adaptive radiation of ladybird beetles.</title>
        <authorList>
            <person name="Li H.S."/>
            <person name="Tang X.F."/>
            <person name="Huang Y.H."/>
            <person name="Xu Z.Y."/>
            <person name="Chen M.L."/>
            <person name="Du X.Y."/>
            <person name="Qiu B.Y."/>
            <person name="Chen P.T."/>
            <person name="Zhang W."/>
            <person name="Slipinski A."/>
            <person name="Escalona H.E."/>
            <person name="Waterhouse R.M."/>
            <person name="Zwick A."/>
            <person name="Pang H."/>
        </authorList>
    </citation>
    <scope>NUCLEOTIDE SEQUENCE [LARGE SCALE GENOMIC DNA]</scope>
    <source>
        <strain evidence="1">SYSU2018</strain>
    </source>
</reference>
<keyword evidence="2" id="KW-1185">Reference proteome</keyword>
<accession>A0ABD2MK20</accession>
<evidence type="ECO:0000313" key="2">
    <source>
        <dbReference type="Proteomes" id="UP001516400"/>
    </source>
</evidence>
<evidence type="ECO:0000313" key="1">
    <source>
        <dbReference type="EMBL" id="KAL3266650.1"/>
    </source>
</evidence>